<dbReference type="Gene3D" id="6.10.140.2220">
    <property type="match status" value="1"/>
</dbReference>
<dbReference type="Proteomes" id="UP000308197">
    <property type="component" value="Unassembled WGS sequence"/>
</dbReference>
<dbReference type="GO" id="GO:0008270">
    <property type="term" value="F:zinc ion binding"/>
    <property type="evidence" value="ECO:0007669"/>
    <property type="project" value="UniProtKB-KW"/>
</dbReference>
<evidence type="ECO:0000256" key="1">
    <source>
        <dbReference type="ARBA" id="ARBA00022723"/>
    </source>
</evidence>
<keyword evidence="1" id="KW-0479">Metal-binding</keyword>
<evidence type="ECO:0000259" key="5">
    <source>
        <dbReference type="PROSITE" id="PS50865"/>
    </source>
</evidence>
<keyword evidence="3" id="KW-0862">Zinc</keyword>
<evidence type="ECO:0000256" key="3">
    <source>
        <dbReference type="ARBA" id="ARBA00022833"/>
    </source>
</evidence>
<evidence type="ECO:0000313" key="6">
    <source>
        <dbReference type="EMBL" id="TFK88279.1"/>
    </source>
</evidence>
<reference evidence="6 7" key="1">
    <citation type="journal article" date="2019" name="Nat. Ecol. Evol.">
        <title>Megaphylogeny resolves global patterns of mushroom evolution.</title>
        <authorList>
            <person name="Varga T."/>
            <person name="Krizsan K."/>
            <person name="Foldi C."/>
            <person name="Dima B."/>
            <person name="Sanchez-Garcia M."/>
            <person name="Sanchez-Ramirez S."/>
            <person name="Szollosi G.J."/>
            <person name="Szarkandi J.G."/>
            <person name="Papp V."/>
            <person name="Albert L."/>
            <person name="Andreopoulos W."/>
            <person name="Angelini C."/>
            <person name="Antonin V."/>
            <person name="Barry K.W."/>
            <person name="Bougher N.L."/>
            <person name="Buchanan P."/>
            <person name="Buyck B."/>
            <person name="Bense V."/>
            <person name="Catcheside P."/>
            <person name="Chovatia M."/>
            <person name="Cooper J."/>
            <person name="Damon W."/>
            <person name="Desjardin D."/>
            <person name="Finy P."/>
            <person name="Geml J."/>
            <person name="Haridas S."/>
            <person name="Hughes K."/>
            <person name="Justo A."/>
            <person name="Karasinski D."/>
            <person name="Kautmanova I."/>
            <person name="Kiss B."/>
            <person name="Kocsube S."/>
            <person name="Kotiranta H."/>
            <person name="LaButti K.M."/>
            <person name="Lechner B.E."/>
            <person name="Liimatainen K."/>
            <person name="Lipzen A."/>
            <person name="Lukacs Z."/>
            <person name="Mihaltcheva S."/>
            <person name="Morgado L.N."/>
            <person name="Niskanen T."/>
            <person name="Noordeloos M.E."/>
            <person name="Ohm R.A."/>
            <person name="Ortiz-Santana B."/>
            <person name="Ovrebo C."/>
            <person name="Racz N."/>
            <person name="Riley R."/>
            <person name="Savchenko A."/>
            <person name="Shiryaev A."/>
            <person name="Soop K."/>
            <person name="Spirin V."/>
            <person name="Szebenyi C."/>
            <person name="Tomsovsky M."/>
            <person name="Tulloss R.E."/>
            <person name="Uehling J."/>
            <person name="Grigoriev I.V."/>
            <person name="Vagvolgyi C."/>
            <person name="Papp T."/>
            <person name="Martin F.M."/>
            <person name="Miettinen O."/>
            <person name="Hibbett D.S."/>
            <person name="Nagy L.G."/>
        </authorList>
    </citation>
    <scope>NUCLEOTIDE SEQUENCE [LARGE SCALE GENOMIC DNA]</scope>
    <source>
        <strain evidence="6 7">HHB13444</strain>
    </source>
</reference>
<dbReference type="PROSITE" id="PS01360">
    <property type="entry name" value="ZF_MYND_1"/>
    <property type="match status" value="1"/>
</dbReference>
<protein>
    <recommendedName>
        <fullName evidence="5">MYND-type domain-containing protein</fullName>
    </recommendedName>
</protein>
<dbReference type="InParanoid" id="A0A5C3PHE2"/>
<evidence type="ECO:0000313" key="7">
    <source>
        <dbReference type="Proteomes" id="UP000308197"/>
    </source>
</evidence>
<keyword evidence="2 4" id="KW-0863">Zinc-finger</keyword>
<dbReference type="InterPro" id="IPR002893">
    <property type="entry name" value="Znf_MYND"/>
</dbReference>
<organism evidence="6 7">
    <name type="scientific">Polyporus arcularius HHB13444</name>
    <dbReference type="NCBI Taxonomy" id="1314778"/>
    <lineage>
        <taxon>Eukaryota</taxon>
        <taxon>Fungi</taxon>
        <taxon>Dikarya</taxon>
        <taxon>Basidiomycota</taxon>
        <taxon>Agaricomycotina</taxon>
        <taxon>Agaricomycetes</taxon>
        <taxon>Polyporales</taxon>
        <taxon>Polyporaceae</taxon>
        <taxon>Polyporus</taxon>
    </lineage>
</organism>
<gene>
    <name evidence="6" type="ORF">K466DRAFT_547314</name>
</gene>
<dbReference type="Pfam" id="PF01753">
    <property type="entry name" value="zf-MYND"/>
    <property type="match status" value="1"/>
</dbReference>
<proteinExistence type="predicted"/>
<feature type="domain" description="MYND-type" evidence="5">
    <location>
        <begin position="41"/>
        <end position="79"/>
    </location>
</feature>
<dbReference type="PROSITE" id="PS50865">
    <property type="entry name" value="ZF_MYND_2"/>
    <property type="match status" value="1"/>
</dbReference>
<dbReference type="STRING" id="1314778.A0A5C3PHE2"/>
<keyword evidence="7" id="KW-1185">Reference proteome</keyword>
<dbReference type="AlphaFoldDB" id="A0A5C3PHE2"/>
<sequence>MNPAVMNPARLLADLYTPLSPDEPLIRGPDPPIVPPELRKCEWCSKSSRELRRCAACNSALYCNRECQKAAWKRHKTTCKAIATCVTGKPNEDAVLAELRAIGFSSMAEFSEALADFREAHGWALACIAKAAARREGSPEWLTPTKALCIHLSPRSATERRTHRDPGSAFWIKKLNFSSSDSVDELRESRSGLSFTTQNEHAEDPDYIGALLVVYFIEGFRVTMSVTYAQFRPMVLDLPSREEQGAIFDDLSMLCVGCINMGCPLRVLEGNDPIVALPGRFSRVQGKWTWKPLFNDWKEYRGGDAGLDGVLGRLRLPDVSPAQLMTAMSRL</sequence>
<name>A0A5C3PHE2_9APHY</name>
<dbReference type="SUPFAM" id="SSF144232">
    <property type="entry name" value="HIT/MYND zinc finger-like"/>
    <property type="match status" value="1"/>
</dbReference>
<accession>A0A5C3PHE2</accession>
<dbReference type="EMBL" id="ML211118">
    <property type="protein sequence ID" value="TFK88279.1"/>
    <property type="molecule type" value="Genomic_DNA"/>
</dbReference>
<evidence type="ECO:0000256" key="2">
    <source>
        <dbReference type="ARBA" id="ARBA00022771"/>
    </source>
</evidence>
<evidence type="ECO:0000256" key="4">
    <source>
        <dbReference type="PROSITE-ProRule" id="PRU00134"/>
    </source>
</evidence>